<reference evidence="1 2" key="1">
    <citation type="submission" date="2021-06" db="EMBL/GenBank/DDBJ databases">
        <title>Caerostris darwini draft genome.</title>
        <authorList>
            <person name="Kono N."/>
            <person name="Arakawa K."/>
        </authorList>
    </citation>
    <scope>NUCLEOTIDE SEQUENCE [LARGE SCALE GENOMIC DNA]</scope>
</reference>
<gene>
    <name evidence="1" type="ORF">CDAR_569041</name>
</gene>
<protein>
    <submittedName>
        <fullName evidence="1">Uncharacterized protein</fullName>
    </submittedName>
</protein>
<proteinExistence type="predicted"/>
<keyword evidence="2" id="KW-1185">Reference proteome</keyword>
<accession>A0AAV4QA37</accession>
<dbReference type="EMBL" id="BPLQ01004198">
    <property type="protein sequence ID" value="GIY06315.1"/>
    <property type="molecule type" value="Genomic_DNA"/>
</dbReference>
<sequence>MRFLGPSPRCWFLLNRQYRNESRFRRSEETSVKKGGMKHPSGRQIRFRHSFDHPPIAKTELELRAVEKKRLERDMIEIERVHTELRHYLVGGTYKPSSTTTTPFFVKARGERGVRNGCSYSRDSRLRIRRL</sequence>
<organism evidence="1 2">
    <name type="scientific">Caerostris darwini</name>
    <dbReference type="NCBI Taxonomy" id="1538125"/>
    <lineage>
        <taxon>Eukaryota</taxon>
        <taxon>Metazoa</taxon>
        <taxon>Ecdysozoa</taxon>
        <taxon>Arthropoda</taxon>
        <taxon>Chelicerata</taxon>
        <taxon>Arachnida</taxon>
        <taxon>Araneae</taxon>
        <taxon>Araneomorphae</taxon>
        <taxon>Entelegynae</taxon>
        <taxon>Araneoidea</taxon>
        <taxon>Araneidae</taxon>
        <taxon>Caerostris</taxon>
    </lineage>
</organism>
<name>A0AAV4QA37_9ARAC</name>
<comment type="caution">
    <text evidence="1">The sequence shown here is derived from an EMBL/GenBank/DDBJ whole genome shotgun (WGS) entry which is preliminary data.</text>
</comment>
<dbReference type="AlphaFoldDB" id="A0AAV4QA37"/>
<evidence type="ECO:0000313" key="2">
    <source>
        <dbReference type="Proteomes" id="UP001054837"/>
    </source>
</evidence>
<dbReference type="Proteomes" id="UP001054837">
    <property type="component" value="Unassembled WGS sequence"/>
</dbReference>
<evidence type="ECO:0000313" key="1">
    <source>
        <dbReference type="EMBL" id="GIY06315.1"/>
    </source>
</evidence>